<dbReference type="HOGENOM" id="CLU_021401_0_0_3"/>
<dbReference type="Pfam" id="PF13414">
    <property type="entry name" value="TPR_11"/>
    <property type="match status" value="3"/>
</dbReference>
<dbReference type="InterPro" id="IPR043504">
    <property type="entry name" value="Peptidase_S1_PA_chymotrypsin"/>
</dbReference>
<feature type="repeat" description="TPR" evidence="4">
    <location>
        <begin position="248"/>
        <end position="281"/>
    </location>
</feature>
<dbReference type="Pfam" id="PF13424">
    <property type="entry name" value="TPR_12"/>
    <property type="match status" value="1"/>
</dbReference>
<feature type="repeat" description="TPR" evidence="4">
    <location>
        <begin position="214"/>
        <end position="247"/>
    </location>
</feature>
<evidence type="ECO:0000313" key="6">
    <source>
        <dbReference type="Proteomes" id="UP000002384"/>
    </source>
</evidence>
<evidence type="ECO:0000256" key="4">
    <source>
        <dbReference type="PROSITE-ProRule" id="PRU00339"/>
    </source>
</evidence>
<comment type="pathway">
    <text evidence="1">Protein modification; protein glycosylation.</text>
</comment>
<protein>
    <submittedName>
        <fullName evidence="5">Tetratricopeptide TPR_2 repeat protein</fullName>
    </submittedName>
</protein>
<dbReference type="PROSITE" id="PS50293">
    <property type="entry name" value="TPR_REGION"/>
    <property type="match status" value="3"/>
</dbReference>
<dbReference type="eggNOG" id="COG0457">
    <property type="taxonomic scope" value="Bacteria"/>
</dbReference>
<sequence>MRSPHLKPKSSPNGKFFRLLVLVSLLIAAPLLTLQVAARVYLMQGDRFLAQNQLEKAINSYSTATKLQANFATVYLRLGKALQKNQQFTEALKAYNQAFLINPDLTVQSDLASDLTRLGAVLLKKGNVSEAIIAYQIAVAIDPLAIEANHNLGKALAQQQRWQEAGQAFNQVILFDPDNAQAYTNLGNALFKQEKWHEAKKIYEKALELTPKDALIHQRLAEILVEIGEFNSAETLYLKALALAPNQGDLYNGLGQVLYEQKKVDEAINAYQKAIKLSPNNPEIYKNFCFARHTQHQYEEALKLCRQAMTLNPAEGGAKFYVMEVERALAILKNPNLLQMPERIPSPQTDPYISYKRSIVKVVIKSSNYQGVGTGWVLKREGKNALIVTNRHVVTNPEQKQEQDAKIEVELYSQPPAGQIRKRIPAHLLEKTDPNDWLDIAVLKVTDLPQDIQPLSLSSVSPPEASKIEVIGHPITGDDWSVASGQVQSVTEQELYLSVVLASGNSGGPVLDSNYQVIGVVVKAGLFCPQTSSNNQINVSLLNKLGCGIAFPIELVQERLNQWGI</sequence>
<accession>B7KKV2</accession>
<dbReference type="AlphaFoldDB" id="B7KKV2"/>
<dbReference type="SMART" id="SM00386">
    <property type="entry name" value="HAT"/>
    <property type="match status" value="3"/>
</dbReference>
<dbReference type="EMBL" id="CP001291">
    <property type="protein sequence ID" value="ACK71071.1"/>
    <property type="molecule type" value="Genomic_DNA"/>
</dbReference>
<dbReference type="KEGG" id="cyc:PCC7424_2659"/>
<dbReference type="SUPFAM" id="SSF48452">
    <property type="entry name" value="TPR-like"/>
    <property type="match status" value="2"/>
</dbReference>
<dbReference type="InterPro" id="IPR009003">
    <property type="entry name" value="Peptidase_S1_PA"/>
</dbReference>
<dbReference type="Gene3D" id="2.40.10.10">
    <property type="entry name" value="Trypsin-like serine proteases"/>
    <property type="match status" value="2"/>
</dbReference>
<dbReference type="PROSITE" id="PS50005">
    <property type="entry name" value="TPR"/>
    <property type="match status" value="8"/>
</dbReference>
<keyword evidence="6" id="KW-1185">Reference proteome</keyword>
<dbReference type="eggNOG" id="COG0265">
    <property type="taxonomic scope" value="Bacteria"/>
</dbReference>
<keyword evidence="4" id="KW-0802">TPR repeat</keyword>
<name>B7KKV2_GLOC7</name>
<evidence type="ECO:0000313" key="5">
    <source>
        <dbReference type="EMBL" id="ACK71071.1"/>
    </source>
</evidence>
<dbReference type="SMART" id="SM00028">
    <property type="entry name" value="TPR"/>
    <property type="match status" value="8"/>
</dbReference>
<dbReference type="PANTHER" id="PTHR44835">
    <property type="entry name" value="UDP-N-ACETYLGLUCOSAMINE--PEPTIDE N-ACETYLGLUCOSAMINYLTRANSFERASE SPINDLY-RELATED"/>
    <property type="match status" value="1"/>
</dbReference>
<dbReference type="Pfam" id="PF13365">
    <property type="entry name" value="Trypsin_2"/>
    <property type="match status" value="1"/>
</dbReference>
<dbReference type="PANTHER" id="PTHR44835:SF1">
    <property type="entry name" value="PROTEIN O-GLCNAC TRANSFERASE"/>
    <property type="match status" value="1"/>
</dbReference>
<evidence type="ECO:0000256" key="2">
    <source>
        <dbReference type="ARBA" id="ARBA00022676"/>
    </source>
</evidence>
<dbReference type="InterPro" id="IPR051939">
    <property type="entry name" value="Glycosyltr_41/O-GlcNAc_trsf"/>
</dbReference>
<evidence type="ECO:0000256" key="1">
    <source>
        <dbReference type="ARBA" id="ARBA00004922"/>
    </source>
</evidence>
<evidence type="ECO:0000256" key="3">
    <source>
        <dbReference type="ARBA" id="ARBA00022679"/>
    </source>
</evidence>
<dbReference type="InterPro" id="IPR019734">
    <property type="entry name" value="TPR_rpt"/>
</dbReference>
<dbReference type="GO" id="GO:0016757">
    <property type="term" value="F:glycosyltransferase activity"/>
    <property type="evidence" value="ECO:0007669"/>
    <property type="project" value="UniProtKB-KW"/>
</dbReference>
<dbReference type="GO" id="GO:0006396">
    <property type="term" value="P:RNA processing"/>
    <property type="evidence" value="ECO:0007669"/>
    <property type="project" value="InterPro"/>
</dbReference>
<keyword evidence="3" id="KW-0808">Transferase</keyword>
<keyword evidence="2" id="KW-0328">Glycosyltransferase</keyword>
<gene>
    <name evidence="5" type="ordered locus">PCC7424_2659</name>
</gene>
<feature type="repeat" description="TPR" evidence="4">
    <location>
        <begin position="38"/>
        <end position="71"/>
    </location>
</feature>
<feature type="repeat" description="TPR" evidence="4">
    <location>
        <begin position="282"/>
        <end position="315"/>
    </location>
</feature>
<feature type="repeat" description="TPR" evidence="4">
    <location>
        <begin position="72"/>
        <end position="105"/>
    </location>
</feature>
<proteinExistence type="predicted"/>
<dbReference type="STRING" id="65393.PCC7424_2659"/>
<dbReference type="InterPro" id="IPR003107">
    <property type="entry name" value="HAT"/>
</dbReference>
<reference evidence="6" key="1">
    <citation type="journal article" date="2011" name="MBio">
        <title>Novel metabolic attributes of the genus Cyanothece, comprising a group of unicellular nitrogen-fixing Cyanobacteria.</title>
        <authorList>
            <person name="Bandyopadhyay A."/>
            <person name="Elvitigala T."/>
            <person name="Welsh E."/>
            <person name="Stockel J."/>
            <person name="Liberton M."/>
            <person name="Min H."/>
            <person name="Sherman L.A."/>
            <person name="Pakrasi H.B."/>
        </authorList>
    </citation>
    <scope>NUCLEOTIDE SEQUENCE [LARGE SCALE GENOMIC DNA]</scope>
    <source>
        <strain evidence="6">PCC 7424</strain>
    </source>
</reference>
<dbReference type="Gene3D" id="1.25.40.10">
    <property type="entry name" value="Tetratricopeptide repeat domain"/>
    <property type="match status" value="4"/>
</dbReference>
<feature type="repeat" description="TPR" evidence="4">
    <location>
        <begin position="146"/>
        <end position="179"/>
    </location>
</feature>
<organism evidence="5 6">
    <name type="scientific">Gloeothece citriformis (strain PCC 7424)</name>
    <name type="common">Cyanothece sp. (strain PCC 7424)</name>
    <dbReference type="NCBI Taxonomy" id="65393"/>
    <lineage>
        <taxon>Bacteria</taxon>
        <taxon>Bacillati</taxon>
        <taxon>Cyanobacteriota</taxon>
        <taxon>Cyanophyceae</taxon>
        <taxon>Oscillatoriophycideae</taxon>
        <taxon>Chroococcales</taxon>
        <taxon>Aphanothecaceae</taxon>
        <taxon>Gloeothece</taxon>
        <taxon>Gloeothece citriformis</taxon>
    </lineage>
</organism>
<dbReference type="InterPro" id="IPR011990">
    <property type="entry name" value="TPR-like_helical_dom_sf"/>
</dbReference>
<feature type="repeat" description="TPR" evidence="4">
    <location>
        <begin position="180"/>
        <end position="213"/>
    </location>
</feature>
<feature type="repeat" description="TPR" evidence="4">
    <location>
        <begin position="112"/>
        <end position="145"/>
    </location>
</feature>
<dbReference type="SUPFAM" id="SSF50494">
    <property type="entry name" value="Trypsin-like serine proteases"/>
    <property type="match status" value="1"/>
</dbReference>
<dbReference type="Proteomes" id="UP000002384">
    <property type="component" value="Chromosome"/>
</dbReference>